<dbReference type="GO" id="GO:0015267">
    <property type="term" value="F:channel activity"/>
    <property type="evidence" value="ECO:0007669"/>
    <property type="project" value="InterPro"/>
</dbReference>
<dbReference type="GeneTree" id="ENSGT00940000164286"/>
<keyword evidence="4" id="KW-0472">Membrane</keyword>
<proteinExistence type="predicted"/>
<dbReference type="InterPro" id="IPR050677">
    <property type="entry name" value="Actinoporin_PFT"/>
</dbReference>
<dbReference type="SUPFAM" id="SSF63724">
    <property type="entry name" value="Cytolysin/lectin"/>
    <property type="match status" value="1"/>
</dbReference>
<dbReference type="InterPro" id="IPR015926">
    <property type="entry name" value="Cytolysin/lectin"/>
</dbReference>
<dbReference type="GO" id="GO:0046930">
    <property type="term" value="C:pore complex"/>
    <property type="evidence" value="ECO:0007669"/>
    <property type="project" value="InterPro"/>
</dbReference>
<keyword evidence="3" id="KW-1052">Target cell membrane</keyword>
<dbReference type="GO" id="GO:0044218">
    <property type="term" value="C:other organism cell membrane"/>
    <property type="evidence" value="ECO:0007669"/>
    <property type="project" value="UniProtKB-KW"/>
</dbReference>
<dbReference type="Ensembl" id="ENSSPAT00000023966.1">
    <property type="protein sequence ID" value="ENSSPAP00000023587.1"/>
    <property type="gene ID" value="ENSSPAG00000017801.1"/>
</dbReference>
<evidence type="ECO:0000256" key="3">
    <source>
        <dbReference type="ARBA" id="ARBA00022537"/>
    </source>
</evidence>
<sequence>MEHLERASNLTDSGLSIGSTFAKMVPTHRQCTIELTNESSNYTLCNPRIFLNSGRCTDPLPPAIRPSSSGQALFAKTRNTANGSVGIFTYDLLDISTKTTSKKIAVFFQVPFDLNLKSNMYAVGIFDKTKECDRDLFNEMSKNTDTAFVRGKAKGPSLTHTSQSVTIMATMSNCTTPVVKVQVSDD</sequence>
<evidence type="ECO:0000256" key="5">
    <source>
        <dbReference type="ARBA" id="ARBA00023331"/>
    </source>
</evidence>
<evidence type="ECO:0000313" key="6">
    <source>
        <dbReference type="Ensembl" id="ENSSPAP00000023587.1"/>
    </source>
</evidence>
<dbReference type="GO" id="GO:0006812">
    <property type="term" value="P:monoatomic cation transport"/>
    <property type="evidence" value="ECO:0007669"/>
    <property type="project" value="InterPro"/>
</dbReference>
<evidence type="ECO:0000256" key="1">
    <source>
        <dbReference type="ARBA" id="ARBA00004175"/>
    </source>
</evidence>
<comment type="subcellular location">
    <subcellularLocation>
        <location evidence="2">Nematocyst</location>
    </subcellularLocation>
    <subcellularLocation>
        <location evidence="1">Target cell membrane</location>
    </subcellularLocation>
</comment>
<dbReference type="GO" id="GO:0051715">
    <property type="term" value="P:cytolysis in another organism"/>
    <property type="evidence" value="ECO:0007669"/>
    <property type="project" value="InterPro"/>
</dbReference>
<keyword evidence="5" id="KW-0166">Nematocyst</keyword>
<protein>
    <submittedName>
        <fullName evidence="6">Uncharacterized protein</fullName>
    </submittedName>
</protein>
<keyword evidence="4" id="KW-1053">Target membrane</keyword>
<dbReference type="Pfam" id="PF06369">
    <property type="entry name" value="Anemone_cytotox"/>
    <property type="match status" value="1"/>
</dbReference>
<dbReference type="GO" id="GO:0042151">
    <property type="term" value="C:nematocyst"/>
    <property type="evidence" value="ECO:0007669"/>
    <property type="project" value="UniProtKB-SubCell"/>
</dbReference>
<dbReference type="AlphaFoldDB" id="A0A3B5BCS1"/>
<dbReference type="InterPro" id="IPR009104">
    <property type="entry name" value="Anemon_actinoporin-like"/>
</dbReference>
<dbReference type="PANTHER" id="PTHR40388:SF2">
    <property type="entry name" value="ACTINOPORIN-LIKE PROTEIN"/>
    <property type="match status" value="1"/>
</dbReference>
<dbReference type="GO" id="GO:0046931">
    <property type="term" value="P:pore complex assembly"/>
    <property type="evidence" value="ECO:0007669"/>
    <property type="project" value="InterPro"/>
</dbReference>
<dbReference type="PANTHER" id="PTHR40388">
    <property type="entry name" value="BRYOPORIN"/>
    <property type="match status" value="1"/>
</dbReference>
<accession>A0A3B5BCS1</accession>
<name>A0A3B5BCS1_9TELE</name>
<reference evidence="6" key="1">
    <citation type="submission" date="2023-09" db="UniProtKB">
        <authorList>
            <consortium name="Ensembl"/>
        </authorList>
    </citation>
    <scope>IDENTIFICATION</scope>
</reference>
<dbReference type="STRING" id="144197.ENSSPAP00000023587"/>
<evidence type="ECO:0000256" key="4">
    <source>
        <dbReference type="ARBA" id="ARBA00023298"/>
    </source>
</evidence>
<organism evidence="6">
    <name type="scientific">Stegastes partitus</name>
    <name type="common">bicolor damselfish</name>
    <dbReference type="NCBI Taxonomy" id="144197"/>
    <lineage>
        <taxon>Eukaryota</taxon>
        <taxon>Metazoa</taxon>
        <taxon>Chordata</taxon>
        <taxon>Craniata</taxon>
        <taxon>Vertebrata</taxon>
        <taxon>Euteleostomi</taxon>
        <taxon>Actinopterygii</taxon>
        <taxon>Neopterygii</taxon>
        <taxon>Teleostei</taxon>
        <taxon>Neoteleostei</taxon>
        <taxon>Acanthomorphata</taxon>
        <taxon>Ovalentaria</taxon>
        <taxon>Pomacentridae</taxon>
        <taxon>Stegastes</taxon>
    </lineage>
</organism>
<evidence type="ECO:0000256" key="2">
    <source>
        <dbReference type="ARBA" id="ARBA00004532"/>
    </source>
</evidence>
<dbReference type="Gene3D" id="2.60.270.20">
    <property type="entry name" value="Cytolysin/lectin"/>
    <property type="match status" value="1"/>
</dbReference>